<protein>
    <submittedName>
        <fullName evidence="1">Uncharacterized protein</fullName>
    </submittedName>
</protein>
<dbReference type="EMBL" id="BK032517">
    <property type="protein sequence ID" value="DAF45711.1"/>
    <property type="molecule type" value="Genomic_DNA"/>
</dbReference>
<name>A0A8S5S4V6_9CAUD</name>
<organism evidence="1">
    <name type="scientific">Siphoviridae sp. ctJ7x27</name>
    <dbReference type="NCBI Taxonomy" id="2827835"/>
    <lineage>
        <taxon>Viruses</taxon>
        <taxon>Duplodnaviria</taxon>
        <taxon>Heunggongvirae</taxon>
        <taxon>Uroviricota</taxon>
        <taxon>Caudoviricetes</taxon>
    </lineage>
</organism>
<proteinExistence type="predicted"/>
<reference evidence="1" key="1">
    <citation type="journal article" date="2021" name="Proc. Natl. Acad. Sci. U.S.A.">
        <title>A Catalog of Tens of Thousands of Viruses from Human Metagenomes Reveals Hidden Associations with Chronic Diseases.</title>
        <authorList>
            <person name="Tisza M.J."/>
            <person name="Buck C.B."/>
        </authorList>
    </citation>
    <scope>NUCLEOTIDE SEQUENCE</scope>
    <source>
        <strain evidence="1">CtJ7x27</strain>
    </source>
</reference>
<sequence>MHYTTISQTPQKMPLTQVFRHHKTHLKPCDYLSRHRYFTFYCPFHYPFQNS</sequence>
<evidence type="ECO:0000313" key="1">
    <source>
        <dbReference type="EMBL" id="DAF45711.1"/>
    </source>
</evidence>
<accession>A0A8S5S4V6</accession>